<dbReference type="OrthoDB" id="9798386at2"/>
<sequence length="359" mass="39485">MDRYMKSINIVGRTLLCWLVIIGVAVLSCGTILVAAPPARPMLFLEDSDNARIQTVYLSTDGEETQYSDLKAVVTRPDALQDTPIVWESSNAAVATIEKTDHYEPGSTNTIKALAEGEATITVSCAGESTSVKVIVKSVENIMARMRELSKVLPVEEKDFSSADFENAREFYSFGCAIGSKQCKLLRKETPELDAQLGFGLWYDFPDFIQLYASSYPDSGAMYGASSGKDYTSAKSCLQEMKKDYSYYPSSAQNSLDTLQSKADAMAGMIAKDASKAEFKTALTELNTRTQALVVELIDALPGVDSLTLADEEGVIIARNAYTALIRVNRSNFNGTKLKKWPMQKKRLQSLSRWSIQIA</sequence>
<reference evidence="2" key="1">
    <citation type="submission" date="2016-10" db="EMBL/GenBank/DDBJ databases">
        <authorList>
            <person name="Varghese N."/>
            <person name="Submissions S."/>
        </authorList>
    </citation>
    <scope>NUCLEOTIDE SEQUENCE [LARGE SCALE GENOMIC DNA]</scope>
    <source>
        <strain evidence="2">VPI 5359</strain>
    </source>
</reference>
<dbReference type="PROSITE" id="PS51257">
    <property type="entry name" value="PROKAR_LIPOPROTEIN"/>
    <property type="match status" value="1"/>
</dbReference>
<dbReference type="Gene3D" id="2.60.40.1080">
    <property type="match status" value="1"/>
</dbReference>
<gene>
    <name evidence="1" type="ORF">SAMN04488579_10556</name>
</gene>
<name>A0A1H3DLG3_EUBBA</name>
<evidence type="ECO:0000313" key="2">
    <source>
        <dbReference type="Proteomes" id="UP000199652"/>
    </source>
</evidence>
<protein>
    <recommendedName>
        <fullName evidence="3">Ig-like domain (Group 2)</fullName>
    </recommendedName>
</protein>
<dbReference type="STRING" id="1528.SAMN04488579_10556"/>
<dbReference type="Proteomes" id="UP000199652">
    <property type="component" value="Unassembled WGS sequence"/>
</dbReference>
<accession>A0A1H3DLG3</accession>
<proteinExistence type="predicted"/>
<organism evidence="1 2">
    <name type="scientific">Eubacterium barkeri</name>
    <name type="common">Clostridium barkeri</name>
    <dbReference type="NCBI Taxonomy" id="1528"/>
    <lineage>
        <taxon>Bacteria</taxon>
        <taxon>Bacillati</taxon>
        <taxon>Bacillota</taxon>
        <taxon>Clostridia</taxon>
        <taxon>Eubacteriales</taxon>
        <taxon>Eubacteriaceae</taxon>
        <taxon>Eubacterium</taxon>
    </lineage>
</organism>
<dbReference type="EMBL" id="FNOU01000005">
    <property type="protein sequence ID" value="SDX67372.1"/>
    <property type="molecule type" value="Genomic_DNA"/>
</dbReference>
<dbReference type="RefSeq" id="WP_090243923.1">
    <property type="nucleotide sequence ID" value="NZ_FNOU01000005.1"/>
</dbReference>
<dbReference type="InterPro" id="IPR008964">
    <property type="entry name" value="Invasin/intimin_cell_adhesion"/>
</dbReference>
<evidence type="ECO:0000313" key="1">
    <source>
        <dbReference type="EMBL" id="SDX67372.1"/>
    </source>
</evidence>
<evidence type="ECO:0008006" key="3">
    <source>
        <dbReference type="Google" id="ProtNLM"/>
    </source>
</evidence>
<dbReference type="SUPFAM" id="SSF49373">
    <property type="entry name" value="Invasin/intimin cell-adhesion fragments"/>
    <property type="match status" value="1"/>
</dbReference>
<keyword evidence="2" id="KW-1185">Reference proteome</keyword>
<dbReference type="AlphaFoldDB" id="A0A1H3DLG3"/>